<comment type="catalytic activity">
    <reaction evidence="1">
        <text>ATP + protein L-histidine = ADP + protein N-phospho-L-histidine.</text>
        <dbReference type="EC" id="2.7.13.3"/>
    </reaction>
</comment>
<evidence type="ECO:0000313" key="12">
    <source>
        <dbReference type="EMBL" id="NMD49509.1"/>
    </source>
</evidence>
<dbReference type="InterPro" id="IPR036890">
    <property type="entry name" value="HATPase_C_sf"/>
</dbReference>
<evidence type="ECO:0000256" key="9">
    <source>
        <dbReference type="SAM" id="Phobius"/>
    </source>
</evidence>
<dbReference type="SUPFAM" id="SSF55874">
    <property type="entry name" value="ATPase domain of HSP90 chaperone/DNA topoisomerase II/histidine kinase"/>
    <property type="match status" value="1"/>
</dbReference>
<feature type="domain" description="Histidine kinase/HSP90-like ATPase" evidence="10">
    <location>
        <begin position="351"/>
        <end position="433"/>
    </location>
</feature>
<dbReference type="GO" id="GO:0046983">
    <property type="term" value="F:protein dimerization activity"/>
    <property type="evidence" value="ECO:0007669"/>
    <property type="project" value="InterPro"/>
</dbReference>
<keyword evidence="9" id="KW-1133">Transmembrane helix</keyword>
<dbReference type="PANTHER" id="PTHR24421">
    <property type="entry name" value="NITRATE/NITRITE SENSOR PROTEIN NARX-RELATED"/>
    <property type="match status" value="1"/>
</dbReference>
<name>A0A7X9QH95_STRRT</name>
<dbReference type="InterPro" id="IPR003594">
    <property type="entry name" value="HATPase_dom"/>
</dbReference>
<gene>
    <name evidence="12" type="ORF">HHO37_07515</name>
</gene>
<dbReference type="CDD" id="cd16917">
    <property type="entry name" value="HATPase_UhpB-NarQ-NarX-like"/>
    <property type="match status" value="1"/>
</dbReference>
<feature type="transmembrane region" description="Helical" evidence="9">
    <location>
        <begin position="16"/>
        <end position="41"/>
    </location>
</feature>
<dbReference type="InterPro" id="IPR050482">
    <property type="entry name" value="Sensor_HK_TwoCompSys"/>
</dbReference>
<protein>
    <recommendedName>
        <fullName evidence="2">histidine kinase</fullName>
        <ecNumber evidence="2">2.7.13.3</ecNumber>
    </recommendedName>
</protein>
<evidence type="ECO:0000256" key="2">
    <source>
        <dbReference type="ARBA" id="ARBA00012438"/>
    </source>
</evidence>
<keyword evidence="3" id="KW-0597">Phosphoprotein</keyword>
<feature type="domain" description="Signal transduction histidine kinase subgroup 3 dimerisation and phosphoacceptor" evidence="11">
    <location>
        <begin position="245"/>
        <end position="312"/>
    </location>
</feature>
<dbReference type="InterPro" id="IPR011712">
    <property type="entry name" value="Sig_transdc_His_kin_sub3_dim/P"/>
</dbReference>
<keyword evidence="5" id="KW-0547">Nucleotide-binding</keyword>
<keyword evidence="6 12" id="KW-0418">Kinase</keyword>
<feature type="transmembrane region" description="Helical" evidence="9">
    <location>
        <begin position="182"/>
        <end position="208"/>
    </location>
</feature>
<dbReference type="GO" id="GO:0000155">
    <property type="term" value="F:phosphorelay sensor kinase activity"/>
    <property type="evidence" value="ECO:0007669"/>
    <property type="project" value="InterPro"/>
</dbReference>
<evidence type="ECO:0000259" key="10">
    <source>
        <dbReference type="Pfam" id="PF02518"/>
    </source>
</evidence>
<evidence type="ECO:0000259" key="11">
    <source>
        <dbReference type="Pfam" id="PF07730"/>
    </source>
</evidence>
<evidence type="ECO:0000256" key="6">
    <source>
        <dbReference type="ARBA" id="ARBA00022777"/>
    </source>
</evidence>
<dbReference type="GO" id="GO:0005524">
    <property type="term" value="F:ATP binding"/>
    <property type="evidence" value="ECO:0007669"/>
    <property type="project" value="UniProtKB-KW"/>
</dbReference>
<organism evidence="12 13">
    <name type="scientific">Streptococcus ratti</name>
    <dbReference type="NCBI Taxonomy" id="1341"/>
    <lineage>
        <taxon>Bacteria</taxon>
        <taxon>Bacillati</taxon>
        <taxon>Bacillota</taxon>
        <taxon>Bacilli</taxon>
        <taxon>Lactobacillales</taxon>
        <taxon>Streptococcaceae</taxon>
        <taxon>Streptococcus</taxon>
    </lineage>
</organism>
<dbReference type="Gene3D" id="3.30.565.10">
    <property type="entry name" value="Histidine kinase-like ATPase, C-terminal domain"/>
    <property type="match status" value="1"/>
</dbReference>
<sequence>MNSYKYLKYSQYAKQALIFINLLAVIYYAFVYLFASKYIVAKNLSHVLLDNLDVVPTAPESIFFSTIFFFALFLIVMFYRESILNKKEEINDWLIAAEVMLIILTFISLQFSYNGLFLLVFADVFYSYANFYNVKEQKYWLLFVFLGFGLLLISNFDLLSLVMKLPSLDVYISFFPSTSRLVVLFIKNFLYSLNIIVFIVSLVAYIMYSIAENHKIEEELRMAARANTELNDYVSLAEKIAEDKERKRIAREIHDTLGHALTGISAGIDAVSVLVDLNPSHAKEQLKNVSDVVREGIQDVRRSLEKMRPGALEKGSLKEALLKMIADYENLSKLQVSLDYKWDNVDLDITKEDIIFRVIQETITNSLRHGHARHVRIEMLNTDSYIIKIKDDGLGCKELKLGYGLTQMQERLAIIGGHASFESQDGFQTTVIIPKKKGEEK</sequence>
<evidence type="ECO:0000256" key="3">
    <source>
        <dbReference type="ARBA" id="ARBA00022553"/>
    </source>
</evidence>
<reference evidence="12 13" key="1">
    <citation type="submission" date="2020-04" db="EMBL/GenBank/DDBJ databases">
        <title>MicrobeNet Type strains.</title>
        <authorList>
            <person name="Nicholson A.C."/>
        </authorList>
    </citation>
    <scope>NUCLEOTIDE SEQUENCE [LARGE SCALE GENOMIC DNA]</scope>
    <source>
        <strain evidence="12 13">DSM 22768</strain>
    </source>
</reference>
<comment type="caution">
    <text evidence="12">The sequence shown here is derived from an EMBL/GenBank/DDBJ whole genome shotgun (WGS) entry which is preliminary data.</text>
</comment>
<keyword evidence="9" id="KW-0812">Transmembrane</keyword>
<keyword evidence="8" id="KW-0902">Two-component regulatory system</keyword>
<evidence type="ECO:0000313" key="13">
    <source>
        <dbReference type="Proteomes" id="UP000532121"/>
    </source>
</evidence>
<dbReference type="Proteomes" id="UP000532121">
    <property type="component" value="Unassembled WGS sequence"/>
</dbReference>
<evidence type="ECO:0000256" key="7">
    <source>
        <dbReference type="ARBA" id="ARBA00022840"/>
    </source>
</evidence>
<dbReference type="RefSeq" id="WP_003086816.1">
    <property type="nucleotide sequence ID" value="NZ_CP043405.1"/>
</dbReference>
<evidence type="ECO:0000256" key="1">
    <source>
        <dbReference type="ARBA" id="ARBA00000085"/>
    </source>
</evidence>
<keyword evidence="9" id="KW-0472">Membrane</keyword>
<evidence type="ECO:0000256" key="4">
    <source>
        <dbReference type="ARBA" id="ARBA00022679"/>
    </source>
</evidence>
<proteinExistence type="predicted"/>
<dbReference type="EMBL" id="JABASA010000015">
    <property type="protein sequence ID" value="NMD49509.1"/>
    <property type="molecule type" value="Genomic_DNA"/>
</dbReference>
<dbReference type="Gene3D" id="1.20.5.1930">
    <property type="match status" value="1"/>
</dbReference>
<dbReference type="Pfam" id="PF07730">
    <property type="entry name" value="HisKA_3"/>
    <property type="match status" value="1"/>
</dbReference>
<keyword evidence="7" id="KW-0067">ATP-binding</keyword>
<accession>A0A7X9QH95</accession>
<dbReference type="AlphaFoldDB" id="A0A7X9QH95"/>
<dbReference type="PANTHER" id="PTHR24421:SF10">
    <property type="entry name" value="NITRATE_NITRITE SENSOR PROTEIN NARQ"/>
    <property type="match status" value="1"/>
</dbReference>
<evidence type="ECO:0000256" key="8">
    <source>
        <dbReference type="ARBA" id="ARBA00023012"/>
    </source>
</evidence>
<dbReference type="EC" id="2.7.13.3" evidence="2"/>
<keyword evidence="4" id="KW-0808">Transferase</keyword>
<dbReference type="GO" id="GO:0016020">
    <property type="term" value="C:membrane"/>
    <property type="evidence" value="ECO:0007669"/>
    <property type="project" value="InterPro"/>
</dbReference>
<feature type="transmembrane region" description="Helical" evidence="9">
    <location>
        <begin position="61"/>
        <end position="79"/>
    </location>
</feature>
<dbReference type="Pfam" id="PF02518">
    <property type="entry name" value="HATPase_c"/>
    <property type="match status" value="1"/>
</dbReference>
<evidence type="ECO:0000256" key="5">
    <source>
        <dbReference type="ARBA" id="ARBA00022741"/>
    </source>
</evidence>
<feature type="transmembrane region" description="Helical" evidence="9">
    <location>
        <begin position="139"/>
        <end position="162"/>
    </location>
</feature>